<feature type="region of interest" description="Disordered" evidence="2">
    <location>
        <begin position="87"/>
        <end position="110"/>
    </location>
</feature>
<accession>A0A2V5IH14</accession>
<feature type="compositionally biased region" description="Basic and acidic residues" evidence="2">
    <location>
        <begin position="88"/>
        <end position="110"/>
    </location>
</feature>
<dbReference type="GO" id="GO:0051213">
    <property type="term" value="F:dioxygenase activity"/>
    <property type="evidence" value="ECO:0007669"/>
    <property type="project" value="InterPro"/>
</dbReference>
<dbReference type="InterPro" id="IPR000868">
    <property type="entry name" value="Isochorismatase-like_dom"/>
</dbReference>
<evidence type="ECO:0000313" key="5">
    <source>
        <dbReference type="Proteomes" id="UP000249829"/>
    </source>
</evidence>
<dbReference type="SUPFAM" id="SSF47616">
    <property type="entry name" value="GST C-terminal domain-like"/>
    <property type="match status" value="1"/>
</dbReference>
<dbReference type="PANTHER" id="PTHR31212:SF5">
    <property type="entry name" value="ISOCHORISMATASE FAMILY PROTEIN FAMILY (AFU_ORTHOLOGUE AFUA_3G14500)"/>
    <property type="match status" value="1"/>
</dbReference>
<dbReference type="InterPro" id="IPR027450">
    <property type="entry name" value="AlkB-like"/>
</dbReference>
<feature type="domain" description="Fe2OG dioxygenase" evidence="3">
    <location>
        <begin position="472"/>
        <end position="588"/>
    </location>
</feature>
<gene>
    <name evidence="4" type="ORF">BO99DRAFT_150866</name>
</gene>
<dbReference type="OMA" id="KMYHLSG"/>
<dbReference type="PROSITE" id="PS51471">
    <property type="entry name" value="FE2OG_OXY"/>
    <property type="match status" value="1"/>
</dbReference>
<dbReference type="Gene3D" id="1.20.1050.10">
    <property type="match status" value="1"/>
</dbReference>
<dbReference type="InterPro" id="IPR036282">
    <property type="entry name" value="Glutathione-S-Trfase_C_sf"/>
</dbReference>
<dbReference type="STRING" id="1450538.A0A2V5IH14"/>
<proteinExistence type="inferred from homology"/>
<dbReference type="GO" id="GO:0006307">
    <property type="term" value="P:DNA alkylation repair"/>
    <property type="evidence" value="ECO:0007669"/>
    <property type="project" value="InterPro"/>
</dbReference>
<keyword evidence="5" id="KW-1185">Reference proteome</keyword>
<dbReference type="PANTHER" id="PTHR31212">
    <property type="entry name" value="ALPHA-KETOGLUTARATE-DEPENDENT DIOXYGENASE ALKB HOMOLOG 3"/>
    <property type="match status" value="1"/>
</dbReference>
<dbReference type="SUPFAM" id="SSF51197">
    <property type="entry name" value="Clavaminate synthase-like"/>
    <property type="match status" value="1"/>
</dbReference>
<dbReference type="Gene3D" id="2.60.120.590">
    <property type="entry name" value="Alpha-ketoglutarate-dependent dioxygenase AlkB-like"/>
    <property type="match status" value="1"/>
</dbReference>
<evidence type="ECO:0000256" key="2">
    <source>
        <dbReference type="SAM" id="MobiDB-lite"/>
    </source>
</evidence>
<organism evidence="4 5">
    <name type="scientific">Aspergillus violaceofuscus (strain CBS 115571)</name>
    <dbReference type="NCBI Taxonomy" id="1450538"/>
    <lineage>
        <taxon>Eukaryota</taxon>
        <taxon>Fungi</taxon>
        <taxon>Dikarya</taxon>
        <taxon>Ascomycota</taxon>
        <taxon>Pezizomycotina</taxon>
        <taxon>Eurotiomycetes</taxon>
        <taxon>Eurotiomycetidae</taxon>
        <taxon>Eurotiales</taxon>
        <taxon>Aspergillaceae</taxon>
        <taxon>Aspergillus</taxon>
    </lineage>
</organism>
<evidence type="ECO:0000259" key="3">
    <source>
        <dbReference type="PROSITE" id="PS51471"/>
    </source>
</evidence>
<reference evidence="4 5" key="1">
    <citation type="submission" date="2018-02" db="EMBL/GenBank/DDBJ databases">
        <title>The genomes of Aspergillus section Nigri reveals drivers in fungal speciation.</title>
        <authorList>
            <consortium name="DOE Joint Genome Institute"/>
            <person name="Vesth T.C."/>
            <person name="Nybo J."/>
            <person name="Theobald S."/>
            <person name="Brandl J."/>
            <person name="Frisvad J.C."/>
            <person name="Nielsen K.F."/>
            <person name="Lyhne E.K."/>
            <person name="Kogle M.E."/>
            <person name="Kuo A."/>
            <person name="Riley R."/>
            <person name="Clum A."/>
            <person name="Nolan M."/>
            <person name="Lipzen A."/>
            <person name="Salamov A."/>
            <person name="Henrissat B."/>
            <person name="Wiebenga A."/>
            <person name="De vries R.P."/>
            <person name="Grigoriev I.V."/>
            <person name="Mortensen U.H."/>
            <person name="Andersen M.R."/>
            <person name="Baker S.E."/>
        </authorList>
    </citation>
    <scope>NUCLEOTIDE SEQUENCE [LARGE SCALE GENOMIC DNA]</scope>
    <source>
        <strain evidence="4 5">CBS 115571</strain>
    </source>
</reference>
<dbReference type="InterPro" id="IPR036380">
    <property type="entry name" value="Isochorismatase-like_sf"/>
</dbReference>
<dbReference type="InterPro" id="IPR037151">
    <property type="entry name" value="AlkB-like_sf"/>
</dbReference>
<dbReference type="CDD" id="cd00299">
    <property type="entry name" value="GST_C_family"/>
    <property type="match status" value="1"/>
</dbReference>
<dbReference type="Pfam" id="PF13410">
    <property type="entry name" value="GST_C_2"/>
    <property type="match status" value="1"/>
</dbReference>
<dbReference type="EMBL" id="KZ825139">
    <property type="protein sequence ID" value="PYI18966.1"/>
    <property type="molecule type" value="Genomic_DNA"/>
</dbReference>
<dbReference type="AlphaFoldDB" id="A0A2V5IH14"/>
<name>A0A2V5IH14_ASPV1</name>
<feature type="compositionally biased region" description="Basic and acidic residues" evidence="2">
    <location>
        <begin position="354"/>
        <end position="369"/>
    </location>
</feature>
<dbReference type="InterPro" id="IPR032854">
    <property type="entry name" value="ALKBH3"/>
</dbReference>
<evidence type="ECO:0000256" key="1">
    <source>
        <dbReference type="ARBA" id="ARBA00006336"/>
    </source>
</evidence>
<dbReference type="SUPFAM" id="SSF52499">
    <property type="entry name" value="Isochorismatase-like hydrolases"/>
    <property type="match status" value="1"/>
</dbReference>
<dbReference type="Gene3D" id="3.40.50.850">
    <property type="entry name" value="Isochorismatase-like"/>
    <property type="match status" value="1"/>
</dbReference>
<dbReference type="InterPro" id="IPR005123">
    <property type="entry name" value="Oxoglu/Fe-dep_dioxygenase_dom"/>
</dbReference>
<protein>
    <submittedName>
        <fullName evidence="4">Isochorismatase family protein family</fullName>
    </submittedName>
</protein>
<comment type="similarity">
    <text evidence="1">Belongs to the isochorismatase family.</text>
</comment>
<dbReference type="Pfam" id="PF13532">
    <property type="entry name" value="2OG-FeII_Oxy_2"/>
    <property type="match status" value="1"/>
</dbReference>
<dbReference type="Pfam" id="PF00857">
    <property type="entry name" value="Isochorismatase"/>
    <property type="match status" value="1"/>
</dbReference>
<evidence type="ECO:0000313" key="4">
    <source>
        <dbReference type="EMBL" id="PYI18966.1"/>
    </source>
</evidence>
<dbReference type="Proteomes" id="UP000249829">
    <property type="component" value="Unassembled WGS sequence"/>
</dbReference>
<feature type="region of interest" description="Disordered" evidence="2">
    <location>
        <begin position="331"/>
        <end position="376"/>
    </location>
</feature>
<sequence length="846" mass="93795">MSFIPQFGNLPTIQTRKALLLLDLQNDFVRSNGALHVPNTADFLENIPQLASAFRRNGDVVWVRSHYQSSQPLISPSDGQDLVVLSRQDQDARAKRTPEDEPVDGDRKMDDGHTIDEEAFLSAKTPRCCVPQTPGAQFPAPVFAAIDSRSDTLIVKSGYSALGDHNLILSFRTRFITELYLCGSLSNVSVYATALDAVRHGFSVTLIEDCLGYRSFPRHEEAMRRMADIFGASGITTQELLEELDWEETDAIARSSNPRPVRTANRAEIEGVMDELGFGSKARSAARDESPEALVGSGRRRRIEDLMAEFSDHDNQSLQELANIARARVRNASEAQSADSGAVKARTRVRRTKRPDAKGESVARTDPRRSGKLKKRDVYRPGDVIGEGDARIIYDLEIPEKAFEKIRDEVAWQKMYHLSGQVPRLVAVQGRALDDGSIPIYRHPADESPTLQPFTPTVDEVRVVVERILGHPLNHALIQLYRDGQDRISEHSDKTLDIVRGSFICNVSLGAQRVMVLRTKGKESEGTQSGRLTQRIPMPHESLFILGEKTNMRWLHGIRPDKRATDEKSSEERAYGGQRISLTFRHIGTYLNPTGDAIWGQGAVSKTQDRAHAVIHGHPEETECLIRAFGQENHATEFDWDGVYGAGFDVVNFITATTAKLVVGPDPVANLRVRLCLGENGLRYDATTVTGAEGVHLPLYIDGNGAELAGDSNILAYFAAHASELVQPGVDALRGGSLLVEIDQLLATWRNQMERSGSVQILNRWEAVFQAQPFASGASFGIDDCSLWPVLWEIQAAGQFSSTTYPNLMQYYTRVEKRGIVKTTLEEIAQGPSCLNLQMSNSRLRT</sequence>
<dbReference type="CDD" id="cd00431">
    <property type="entry name" value="cysteine_hydrolases"/>
    <property type="match status" value="1"/>
</dbReference>